<dbReference type="Proteomes" id="UP001147760">
    <property type="component" value="Unassembled WGS sequence"/>
</dbReference>
<dbReference type="SUPFAM" id="SSF51735">
    <property type="entry name" value="NAD(P)-binding Rossmann-fold domains"/>
    <property type="match status" value="1"/>
</dbReference>
<evidence type="ECO:0000256" key="3">
    <source>
        <dbReference type="ARBA" id="ARBA00023002"/>
    </source>
</evidence>
<accession>A0A9X0BIN1</accession>
<dbReference type="PRINTS" id="PR00081">
    <property type="entry name" value="GDHRDH"/>
</dbReference>
<evidence type="ECO:0000313" key="4">
    <source>
        <dbReference type="EMBL" id="KAJ5466224.1"/>
    </source>
</evidence>
<dbReference type="InterPro" id="IPR002347">
    <property type="entry name" value="SDR_fam"/>
</dbReference>
<comment type="caution">
    <text evidence="4">The sequence shown here is derived from an EMBL/GenBank/DDBJ whole genome shotgun (WGS) entry which is preliminary data.</text>
</comment>
<dbReference type="CDD" id="cd05352">
    <property type="entry name" value="MDH-like_SDR_c"/>
    <property type="match status" value="1"/>
</dbReference>
<proteinExistence type="inferred from homology"/>
<dbReference type="PANTHER" id="PTHR43008">
    <property type="entry name" value="BENZIL REDUCTASE"/>
    <property type="match status" value="1"/>
</dbReference>
<evidence type="ECO:0000313" key="5">
    <source>
        <dbReference type="Proteomes" id="UP001147760"/>
    </source>
</evidence>
<dbReference type="PROSITE" id="PS00061">
    <property type="entry name" value="ADH_SHORT"/>
    <property type="match status" value="1"/>
</dbReference>
<dbReference type="PRINTS" id="PR00080">
    <property type="entry name" value="SDRFAMILY"/>
</dbReference>
<evidence type="ECO:0000256" key="1">
    <source>
        <dbReference type="ARBA" id="ARBA00006484"/>
    </source>
</evidence>
<keyword evidence="3" id="KW-0560">Oxidoreductase</keyword>
<dbReference type="GO" id="GO:0050664">
    <property type="term" value="F:oxidoreductase activity, acting on NAD(P)H, oxygen as acceptor"/>
    <property type="evidence" value="ECO:0007669"/>
    <property type="project" value="TreeGrafter"/>
</dbReference>
<protein>
    <submittedName>
        <fullName evidence="4">Uncharacterized protein</fullName>
    </submittedName>
</protein>
<gene>
    <name evidence="4" type="ORF">N7530_010011</name>
</gene>
<dbReference type="PANTHER" id="PTHR43008:SF12">
    <property type="entry name" value="OXIDOREDUCTASE, SHORT CHAIN DEHYDROGENASE_REDUCTASE FAMILY (AFU_ORTHOLOGUE AFUA_6G13830)"/>
    <property type="match status" value="1"/>
</dbReference>
<dbReference type="InterPro" id="IPR020904">
    <property type="entry name" value="Sc_DH/Rdtase_CS"/>
</dbReference>
<reference evidence="4" key="2">
    <citation type="journal article" date="2023" name="IMA Fungus">
        <title>Comparative genomic study of the Penicillium genus elucidates a diverse pangenome and 15 lateral gene transfer events.</title>
        <authorList>
            <person name="Petersen C."/>
            <person name="Sorensen T."/>
            <person name="Nielsen M.R."/>
            <person name="Sondergaard T.E."/>
            <person name="Sorensen J.L."/>
            <person name="Fitzpatrick D.A."/>
            <person name="Frisvad J.C."/>
            <person name="Nielsen K.L."/>
        </authorList>
    </citation>
    <scope>NUCLEOTIDE SEQUENCE</scope>
    <source>
        <strain evidence="4">IBT 17660</strain>
    </source>
</reference>
<dbReference type="EMBL" id="JAPWDO010000006">
    <property type="protein sequence ID" value="KAJ5466224.1"/>
    <property type="molecule type" value="Genomic_DNA"/>
</dbReference>
<dbReference type="Pfam" id="PF13561">
    <property type="entry name" value="adh_short_C2"/>
    <property type="match status" value="1"/>
</dbReference>
<evidence type="ECO:0000256" key="2">
    <source>
        <dbReference type="ARBA" id="ARBA00022857"/>
    </source>
</evidence>
<sequence length="271" mass="28947">MVLYQPPNKHVMEAFSLKGKVAVITGDEEFSLACGSRGIGLEISNALAEAGANVAIIYHSSKDAEGIASQIGAAHGTTVAAYKANVSDQKDIEAAIQQIARDFGKVDILVANSGIATAISAEDYKPEEWQEIMKVNLDGAFYSAQAAARLFKTQGFGNVIFTASVSASLVNIPQKQAAYNASKAGVVQLARCLSVEWVDFCRVNCISPGFVATEILDHHPPELRERWLSMVPARRMAATYELKGAYVFCASDASSYMTGANLVIDGGYTLP</sequence>
<dbReference type="GO" id="GO:0016616">
    <property type="term" value="F:oxidoreductase activity, acting on the CH-OH group of donors, NAD or NADP as acceptor"/>
    <property type="evidence" value="ECO:0007669"/>
    <property type="project" value="UniProtKB-ARBA"/>
</dbReference>
<keyword evidence="2" id="KW-0521">NADP</keyword>
<dbReference type="FunFam" id="3.40.50.720:FF:000619">
    <property type="entry name" value="Oxidoreductase, short chain dehydrogenase/reductase family"/>
    <property type="match status" value="1"/>
</dbReference>
<dbReference type="OrthoDB" id="1888931at2759"/>
<keyword evidence="5" id="KW-1185">Reference proteome</keyword>
<dbReference type="AlphaFoldDB" id="A0A9X0BIN1"/>
<comment type="similarity">
    <text evidence="1">Belongs to the short-chain dehydrogenases/reductases (SDR) family.</text>
</comment>
<name>A0A9X0BIN1_9EURO</name>
<dbReference type="InterPro" id="IPR036291">
    <property type="entry name" value="NAD(P)-bd_dom_sf"/>
</dbReference>
<dbReference type="Gene3D" id="3.40.50.720">
    <property type="entry name" value="NAD(P)-binding Rossmann-like Domain"/>
    <property type="match status" value="1"/>
</dbReference>
<reference evidence="4" key="1">
    <citation type="submission" date="2022-12" db="EMBL/GenBank/DDBJ databases">
        <authorList>
            <person name="Petersen C."/>
        </authorList>
    </citation>
    <scope>NUCLEOTIDE SEQUENCE</scope>
    <source>
        <strain evidence="4">IBT 17660</strain>
    </source>
</reference>
<organism evidence="4 5">
    <name type="scientific">Penicillium desertorum</name>
    <dbReference type="NCBI Taxonomy" id="1303715"/>
    <lineage>
        <taxon>Eukaryota</taxon>
        <taxon>Fungi</taxon>
        <taxon>Dikarya</taxon>
        <taxon>Ascomycota</taxon>
        <taxon>Pezizomycotina</taxon>
        <taxon>Eurotiomycetes</taxon>
        <taxon>Eurotiomycetidae</taxon>
        <taxon>Eurotiales</taxon>
        <taxon>Aspergillaceae</taxon>
        <taxon>Penicillium</taxon>
    </lineage>
</organism>